<dbReference type="GO" id="GO:0046872">
    <property type="term" value="F:metal ion binding"/>
    <property type="evidence" value="ECO:0007669"/>
    <property type="project" value="InterPro"/>
</dbReference>
<keyword evidence="3" id="KW-1185">Reference proteome</keyword>
<dbReference type="InterPro" id="IPR024344">
    <property type="entry name" value="MDMPI_metal-binding"/>
</dbReference>
<dbReference type="GeneID" id="98054816"/>
<comment type="caution">
    <text evidence="2">The sequence shown here is derived from an EMBL/GenBank/DDBJ whole genome shotgun (WGS) entry which is preliminary data.</text>
</comment>
<dbReference type="EMBL" id="JACCCZ010000001">
    <property type="protein sequence ID" value="NYG04872.1"/>
    <property type="molecule type" value="Genomic_DNA"/>
</dbReference>
<dbReference type="Pfam" id="PF11716">
    <property type="entry name" value="MDMPI_N"/>
    <property type="match status" value="1"/>
</dbReference>
<dbReference type="InterPro" id="IPR034660">
    <property type="entry name" value="DinB/YfiT-like"/>
</dbReference>
<gene>
    <name evidence="2" type="ORF">HDA37_005157</name>
</gene>
<dbReference type="InterPro" id="IPR017520">
    <property type="entry name" value="CHP03086"/>
</dbReference>
<evidence type="ECO:0000313" key="2">
    <source>
        <dbReference type="EMBL" id="NYG04872.1"/>
    </source>
</evidence>
<proteinExistence type="predicted"/>
<reference evidence="2 3" key="1">
    <citation type="submission" date="2020-07" db="EMBL/GenBank/DDBJ databases">
        <title>Sequencing the genomes of 1000 actinobacteria strains.</title>
        <authorList>
            <person name="Klenk H.-P."/>
        </authorList>
    </citation>
    <scope>NUCLEOTIDE SEQUENCE [LARGE SCALE GENOMIC DNA]</scope>
    <source>
        <strain evidence="2 3">DSM 44749</strain>
    </source>
</reference>
<name>A0A852WHR6_PSEA5</name>
<dbReference type="NCBIfam" id="TIGR03086">
    <property type="entry name" value="TIGR03086 family metal-binding protein"/>
    <property type="match status" value="1"/>
</dbReference>
<feature type="domain" description="Mycothiol-dependent maleylpyruvate isomerase metal-binding" evidence="1">
    <location>
        <begin position="6"/>
        <end position="125"/>
    </location>
</feature>
<evidence type="ECO:0000313" key="3">
    <source>
        <dbReference type="Proteomes" id="UP000549695"/>
    </source>
</evidence>
<dbReference type="Proteomes" id="UP000549695">
    <property type="component" value="Unassembled WGS sequence"/>
</dbReference>
<evidence type="ECO:0000259" key="1">
    <source>
        <dbReference type="Pfam" id="PF11716"/>
    </source>
</evidence>
<sequence>MHRHIAAAAAAHLPLVAAASRVPSSRPTPCAGWDLADLTGHLLHWTPVLADVGRRTGTGPATDPDATAPMTGDWPARLDAARDDLVSVWSDPATWEGAVTMGERLPAAVIGGMVLGELVVHGWDLGRAVGVEPVWPDDVLEATLAAVSAMAEQGRGMGVFAPAVVTAPGATTIERIVATTGRDPATWC</sequence>
<dbReference type="NCBIfam" id="TIGR03083">
    <property type="entry name" value="maleylpyruvate isomerase family mycothiol-dependent enzyme"/>
    <property type="match status" value="1"/>
</dbReference>
<accession>A0A852WHR6</accession>
<dbReference type="AlphaFoldDB" id="A0A852WHR6"/>
<dbReference type="SUPFAM" id="SSF109854">
    <property type="entry name" value="DinB/YfiT-like putative metalloenzymes"/>
    <property type="match status" value="1"/>
</dbReference>
<dbReference type="RefSeq" id="WP_179762493.1">
    <property type="nucleotide sequence ID" value="NZ_BAAAJZ010000011.1"/>
</dbReference>
<organism evidence="2 3">
    <name type="scientific">Pseudonocardia alni</name>
    <name type="common">Amycolata alni</name>
    <dbReference type="NCBI Taxonomy" id="33907"/>
    <lineage>
        <taxon>Bacteria</taxon>
        <taxon>Bacillati</taxon>
        <taxon>Actinomycetota</taxon>
        <taxon>Actinomycetes</taxon>
        <taxon>Pseudonocardiales</taxon>
        <taxon>Pseudonocardiaceae</taxon>
        <taxon>Pseudonocardia</taxon>
    </lineage>
</organism>
<protein>
    <submittedName>
        <fullName evidence="2">Uncharacterized protein (TIGR03086 family)</fullName>
    </submittedName>
</protein>
<dbReference type="Gene3D" id="1.20.120.450">
    <property type="entry name" value="dinb family like domain"/>
    <property type="match status" value="1"/>
</dbReference>
<dbReference type="InterPro" id="IPR017517">
    <property type="entry name" value="Maleyloyr_isom"/>
</dbReference>